<dbReference type="InterPro" id="IPR001296">
    <property type="entry name" value="Glyco_trans_1"/>
</dbReference>
<organism evidence="2 3">
    <name type="scientific">Bacteroides intestinalis</name>
    <dbReference type="NCBI Taxonomy" id="329854"/>
    <lineage>
        <taxon>Bacteria</taxon>
        <taxon>Pseudomonadati</taxon>
        <taxon>Bacteroidota</taxon>
        <taxon>Bacteroidia</taxon>
        <taxon>Bacteroidales</taxon>
        <taxon>Bacteroidaceae</taxon>
        <taxon>Bacteroides</taxon>
    </lineage>
</organism>
<dbReference type="RefSeq" id="WP_118448117.1">
    <property type="nucleotide sequence ID" value="NZ_QRWT01000001.1"/>
</dbReference>
<reference evidence="2 3" key="1">
    <citation type="submission" date="2018-08" db="EMBL/GenBank/DDBJ databases">
        <title>A genome reference for cultivated species of the human gut microbiota.</title>
        <authorList>
            <person name="Zou Y."/>
            <person name="Xue W."/>
            <person name="Luo G."/>
        </authorList>
    </citation>
    <scope>NUCLEOTIDE SEQUENCE [LARGE SCALE GENOMIC DNA]</scope>
    <source>
        <strain evidence="2 3">AF19-10AC</strain>
    </source>
</reference>
<proteinExistence type="predicted"/>
<dbReference type="Gene3D" id="3.40.50.2000">
    <property type="entry name" value="Glycogen Phosphorylase B"/>
    <property type="match status" value="2"/>
</dbReference>
<gene>
    <name evidence="2" type="ORF">DWX27_00665</name>
</gene>
<feature type="domain" description="Glycosyl transferase family 1" evidence="1">
    <location>
        <begin position="192"/>
        <end position="352"/>
    </location>
</feature>
<dbReference type="AlphaFoldDB" id="A0AAQ0RV47"/>
<evidence type="ECO:0000313" key="2">
    <source>
        <dbReference type="EMBL" id="RGT58259.1"/>
    </source>
</evidence>
<evidence type="ECO:0000259" key="1">
    <source>
        <dbReference type="Pfam" id="PF00534"/>
    </source>
</evidence>
<dbReference type="Pfam" id="PF00534">
    <property type="entry name" value="Glycos_transf_1"/>
    <property type="match status" value="1"/>
</dbReference>
<name>A0AAQ0RV47_9BACE</name>
<dbReference type="PANTHER" id="PTHR12526">
    <property type="entry name" value="GLYCOSYLTRANSFERASE"/>
    <property type="match status" value="1"/>
</dbReference>
<comment type="caution">
    <text evidence="2">The sequence shown here is derived from an EMBL/GenBank/DDBJ whole genome shotgun (WGS) entry which is preliminary data.</text>
</comment>
<dbReference type="CDD" id="cd03820">
    <property type="entry name" value="GT4_AmsD-like"/>
    <property type="match status" value="1"/>
</dbReference>
<dbReference type="EMBL" id="QRWT01000001">
    <property type="protein sequence ID" value="RGT58259.1"/>
    <property type="molecule type" value="Genomic_DNA"/>
</dbReference>
<protein>
    <submittedName>
        <fullName evidence="2">Glycosyltransferase family 4 protein</fullName>
    </submittedName>
</protein>
<evidence type="ECO:0000313" key="3">
    <source>
        <dbReference type="Proteomes" id="UP000284772"/>
    </source>
</evidence>
<dbReference type="GO" id="GO:0016757">
    <property type="term" value="F:glycosyltransferase activity"/>
    <property type="evidence" value="ECO:0007669"/>
    <property type="project" value="InterPro"/>
</dbReference>
<sequence>MKILYLITGMFNSAGMERTVANKANYFSERGHDVTIITTDQCKQEYFYYISPMVTKVDLDIDFSKEDDRDIITRTLVFYKKNKLFKKRLKEYLCLHKQDVVVSLMFKSVDFLYKIKDGSIKIIEHHFSRDIYIQQSEALQWGLLKKIIYKVREYFIIHNLARYACFVVLTHEDAVEWRKCLKNVIVMPNSIEYHKELLAPLQNKIVVSIGRLDYQKGYDLFLPIWKAVVSEHPEWKLSIYGNGVMRDALFDKIEELDLISSVSIYDSVTDVNSVLMEGGIYVLPSRYEGLPMVMLESMSVGLPVIAFKCKCGPLDIIEDGKDGYLIECFDSQSFIEKLNYLMDYEEVRISMGIECKRKMANYSHDVICKRWEQLYRDLINKSYIYE</sequence>
<accession>A0AAQ0RV47</accession>
<dbReference type="Proteomes" id="UP000284772">
    <property type="component" value="Unassembled WGS sequence"/>
</dbReference>
<dbReference type="PANTHER" id="PTHR12526:SF630">
    <property type="entry name" value="GLYCOSYLTRANSFERASE"/>
    <property type="match status" value="1"/>
</dbReference>
<dbReference type="SUPFAM" id="SSF53756">
    <property type="entry name" value="UDP-Glycosyltransferase/glycogen phosphorylase"/>
    <property type="match status" value="1"/>
</dbReference>